<organism evidence="8 9">
    <name type="scientific">Acetilactobacillus jinshanensis</name>
    <dbReference type="NCBI Taxonomy" id="1720083"/>
    <lineage>
        <taxon>Bacteria</taxon>
        <taxon>Bacillati</taxon>
        <taxon>Bacillota</taxon>
        <taxon>Bacilli</taxon>
        <taxon>Lactobacillales</taxon>
        <taxon>Lactobacillaceae</taxon>
        <taxon>Acetilactobacillus</taxon>
    </lineage>
</organism>
<evidence type="ECO:0000313" key="8">
    <source>
        <dbReference type="EMBL" id="QBP17961.1"/>
    </source>
</evidence>
<dbReference type="GO" id="GO:0031119">
    <property type="term" value="P:tRNA pseudouridine synthesis"/>
    <property type="evidence" value="ECO:0007669"/>
    <property type="project" value="UniProtKB-UniRule"/>
</dbReference>
<feature type="active site" description="Nucleophile" evidence="5">
    <location>
        <position position="38"/>
    </location>
</feature>
<dbReference type="Proteomes" id="UP000294321">
    <property type="component" value="Chromosome"/>
</dbReference>
<protein>
    <recommendedName>
        <fullName evidence="5">tRNA pseudouridine synthase B</fullName>
        <ecNumber evidence="5">5.4.99.25</ecNumber>
    </recommendedName>
    <alternativeName>
        <fullName evidence="5">tRNA pseudouridine(55) synthase</fullName>
        <shortName evidence="5">Psi55 synthase</shortName>
    </alternativeName>
    <alternativeName>
        <fullName evidence="5">tRNA pseudouridylate synthase</fullName>
    </alternativeName>
    <alternativeName>
        <fullName evidence="5">tRNA-uridine isomerase</fullName>
    </alternativeName>
</protein>
<dbReference type="FunFam" id="3.30.2350.10:FF:000011">
    <property type="entry name" value="tRNA pseudouridine synthase B"/>
    <property type="match status" value="1"/>
</dbReference>
<dbReference type="OrthoDB" id="9802309at2"/>
<sequence>MNGIIPLYKPRGMTSFHCVSKIRHLLNIRKVGHSGTLDPDVDGVLPICVGSATKVAGYLMHFGKVYQGSVTLGLATDTADLSGNVIKTEAIAKPYSNKQIDKQMKTFEKDRLVQVPPMYSAVRVNGKHLYEYARQGIKVDRPKHIVSVKSFKQIKPSQYDRDKKQQTIYFRIVCGKGTYIRCMSVDLGKKLGVPAVMSNLTRVKSGNFHLDQTVTFGQIKHDLEDHDLSFLAPIEHALPEIPVYNLKSSQWARVKNGAFLYPDEVPNYNKLILKYNHDTKALYGHDVKQKCYRPITMFSIK</sequence>
<dbReference type="HAMAP" id="MF_01080">
    <property type="entry name" value="TruB_bact"/>
    <property type="match status" value="1"/>
</dbReference>
<keyword evidence="9" id="KW-1185">Reference proteome</keyword>
<dbReference type="InterPro" id="IPR020103">
    <property type="entry name" value="PsdUridine_synth_cat_dom_sf"/>
</dbReference>
<evidence type="ECO:0000259" key="7">
    <source>
        <dbReference type="Pfam" id="PF16198"/>
    </source>
</evidence>
<dbReference type="Pfam" id="PF01509">
    <property type="entry name" value="TruB_N"/>
    <property type="match status" value="1"/>
</dbReference>
<evidence type="ECO:0000256" key="2">
    <source>
        <dbReference type="ARBA" id="ARBA00005642"/>
    </source>
</evidence>
<gene>
    <name evidence="5 8" type="primary">truB</name>
    <name evidence="8" type="ORF">ELX58_02080</name>
</gene>
<dbReference type="GO" id="GO:0160148">
    <property type="term" value="F:tRNA pseudouridine(55) synthase activity"/>
    <property type="evidence" value="ECO:0007669"/>
    <property type="project" value="UniProtKB-EC"/>
</dbReference>
<keyword evidence="4 5" id="KW-0413">Isomerase</keyword>
<reference evidence="9" key="1">
    <citation type="submission" date="2018-12" db="EMBL/GenBank/DDBJ databases">
        <title>A new species of lactobacillus.</title>
        <authorList>
            <person name="Jian Y."/>
            <person name="Xin L."/>
            <person name="Hong Z.J."/>
            <person name="Ming L.Z."/>
            <person name="Hong X.Z."/>
        </authorList>
    </citation>
    <scope>NUCLEOTIDE SEQUENCE [LARGE SCALE GENOMIC DNA]</scope>
    <source>
        <strain evidence="9">HSLZ-75</strain>
    </source>
</reference>
<name>A0A4P6ZJP5_9LACO</name>
<evidence type="ECO:0000256" key="4">
    <source>
        <dbReference type="ARBA" id="ARBA00023235"/>
    </source>
</evidence>
<comment type="similarity">
    <text evidence="2 5">Belongs to the pseudouridine synthase TruB family. Type 1 subfamily.</text>
</comment>
<evidence type="ECO:0000259" key="6">
    <source>
        <dbReference type="Pfam" id="PF01509"/>
    </source>
</evidence>
<dbReference type="GO" id="GO:0003723">
    <property type="term" value="F:RNA binding"/>
    <property type="evidence" value="ECO:0007669"/>
    <property type="project" value="InterPro"/>
</dbReference>
<dbReference type="PANTHER" id="PTHR13767">
    <property type="entry name" value="TRNA-PSEUDOURIDINE SYNTHASE"/>
    <property type="match status" value="1"/>
</dbReference>
<proteinExistence type="inferred from homology"/>
<accession>A0A4P6ZJP5</accession>
<feature type="domain" description="Pseudouridine synthase II N-terminal" evidence="6">
    <location>
        <begin position="23"/>
        <end position="180"/>
    </location>
</feature>
<dbReference type="KEGG" id="lji:ELX58_02080"/>
<dbReference type="CDD" id="cd02573">
    <property type="entry name" value="PseudoU_synth_EcTruB"/>
    <property type="match status" value="1"/>
</dbReference>
<dbReference type="InterPro" id="IPR002501">
    <property type="entry name" value="PsdUridine_synth_N"/>
</dbReference>
<dbReference type="Pfam" id="PF16198">
    <property type="entry name" value="TruB_C_2"/>
    <property type="match status" value="1"/>
</dbReference>
<dbReference type="PANTHER" id="PTHR13767:SF2">
    <property type="entry name" value="PSEUDOURIDYLATE SYNTHASE TRUB1"/>
    <property type="match status" value="1"/>
</dbReference>
<dbReference type="InterPro" id="IPR014780">
    <property type="entry name" value="tRNA_psdUridine_synth_TruB"/>
</dbReference>
<comment type="catalytic activity">
    <reaction evidence="1 5">
        <text>uridine(55) in tRNA = pseudouridine(55) in tRNA</text>
        <dbReference type="Rhea" id="RHEA:42532"/>
        <dbReference type="Rhea" id="RHEA-COMP:10101"/>
        <dbReference type="Rhea" id="RHEA-COMP:10102"/>
        <dbReference type="ChEBI" id="CHEBI:65314"/>
        <dbReference type="ChEBI" id="CHEBI:65315"/>
        <dbReference type="EC" id="5.4.99.25"/>
    </reaction>
</comment>
<comment type="function">
    <text evidence="5">Responsible for synthesis of pseudouridine from uracil-55 in the psi GC loop of transfer RNAs.</text>
</comment>
<dbReference type="EC" id="5.4.99.25" evidence="5"/>
<evidence type="ECO:0000256" key="1">
    <source>
        <dbReference type="ARBA" id="ARBA00000385"/>
    </source>
</evidence>
<dbReference type="InterPro" id="IPR032819">
    <property type="entry name" value="TruB_C"/>
</dbReference>
<dbReference type="RefSeq" id="WP_133441508.1">
    <property type="nucleotide sequence ID" value="NZ_CP034726.1"/>
</dbReference>
<feature type="domain" description="tRNA pseudouridylate synthase B C-terminal" evidence="7">
    <location>
        <begin position="181"/>
        <end position="238"/>
    </location>
</feature>
<dbReference type="EMBL" id="CP034726">
    <property type="protein sequence ID" value="QBP17961.1"/>
    <property type="molecule type" value="Genomic_DNA"/>
</dbReference>
<dbReference type="NCBIfam" id="TIGR00431">
    <property type="entry name" value="TruB"/>
    <property type="match status" value="1"/>
</dbReference>
<keyword evidence="3 5" id="KW-0819">tRNA processing</keyword>
<dbReference type="AlphaFoldDB" id="A0A4P6ZJP5"/>
<dbReference type="GO" id="GO:1990481">
    <property type="term" value="P:mRNA pseudouridine synthesis"/>
    <property type="evidence" value="ECO:0007669"/>
    <property type="project" value="TreeGrafter"/>
</dbReference>
<dbReference type="SUPFAM" id="SSF55120">
    <property type="entry name" value="Pseudouridine synthase"/>
    <property type="match status" value="1"/>
</dbReference>
<dbReference type="Gene3D" id="3.30.2350.10">
    <property type="entry name" value="Pseudouridine synthase"/>
    <property type="match status" value="1"/>
</dbReference>
<evidence type="ECO:0000256" key="3">
    <source>
        <dbReference type="ARBA" id="ARBA00022694"/>
    </source>
</evidence>
<evidence type="ECO:0000256" key="5">
    <source>
        <dbReference type="HAMAP-Rule" id="MF_01080"/>
    </source>
</evidence>
<evidence type="ECO:0000313" key="9">
    <source>
        <dbReference type="Proteomes" id="UP000294321"/>
    </source>
</evidence>